<protein>
    <recommendedName>
        <fullName evidence="7">UDP-3-O-acylglucosamine N-acyltransferase</fullName>
        <ecNumber evidence="7">2.3.1.191</ecNumber>
    </recommendedName>
</protein>
<dbReference type="Gene3D" id="2.160.10.10">
    <property type="entry name" value="Hexapeptide repeat proteins"/>
    <property type="match status" value="1"/>
</dbReference>
<evidence type="ECO:0000259" key="8">
    <source>
        <dbReference type="Pfam" id="PF04613"/>
    </source>
</evidence>
<dbReference type="NCBIfam" id="TIGR01853">
    <property type="entry name" value="lipid_A_lpxD"/>
    <property type="match status" value="1"/>
</dbReference>
<evidence type="ECO:0000256" key="5">
    <source>
        <dbReference type="ARBA" id="ARBA00023098"/>
    </source>
</evidence>
<feature type="domain" description="UDP-3-O-[3-hydroxymyristoyl] glucosamine N-acyltransferase non-repeat region" evidence="8">
    <location>
        <begin position="34"/>
        <end position="99"/>
    </location>
</feature>
<keyword evidence="10" id="KW-1185">Reference proteome</keyword>
<dbReference type="NCBIfam" id="NF002060">
    <property type="entry name" value="PRK00892.1"/>
    <property type="match status" value="1"/>
</dbReference>
<dbReference type="PANTHER" id="PTHR43378">
    <property type="entry name" value="UDP-3-O-ACYLGLUCOSAMINE N-ACYLTRANSFERASE"/>
    <property type="match status" value="1"/>
</dbReference>
<dbReference type="InterPro" id="IPR007691">
    <property type="entry name" value="LpxD"/>
</dbReference>
<dbReference type="AlphaFoldDB" id="A0A9X1NUE9"/>
<proteinExistence type="inferred from homology"/>
<dbReference type="Pfam" id="PF04613">
    <property type="entry name" value="LpxD"/>
    <property type="match status" value="1"/>
</dbReference>
<evidence type="ECO:0000313" key="9">
    <source>
        <dbReference type="EMBL" id="MCD7109894.1"/>
    </source>
</evidence>
<dbReference type="Pfam" id="PF00132">
    <property type="entry name" value="Hexapep"/>
    <property type="match status" value="3"/>
</dbReference>
<dbReference type="InterPro" id="IPR020573">
    <property type="entry name" value="UDP_GlcNAc_AcTrfase_non-rep"/>
</dbReference>
<dbReference type="GO" id="GO:0103118">
    <property type="term" value="F:UDP-3-O-[(3R)-3-hydroxyacyl]-glucosamine N-acyltransferase activity"/>
    <property type="evidence" value="ECO:0007669"/>
    <property type="project" value="UniProtKB-EC"/>
</dbReference>
<comment type="pathway">
    <text evidence="7">Bacterial outer membrane biogenesis; LPS lipid A biosynthesis.</text>
</comment>
<keyword evidence="4 7" id="KW-0677">Repeat</keyword>
<feature type="active site" description="Proton acceptor" evidence="7">
    <location>
        <position position="259"/>
    </location>
</feature>
<sequence>MDANWFFPPHDGLRLSDLAERIGASLQDETAGERIVSSVAPTYRAGPRDICYMLQRRYRDEFTTSQAAAVICNESVASIVPPHIPVLLAKYPHTAFALAGAIFHPEALRPIQNLGGPSGISPAAFVDPTARLEDGIDIEATAVIGAGVEIGSGTRIAAGVVIGPGVRIGRDCTIAAGATILCSLIGNNVIIHPGARIGQDGFGNAPGPRGGMIKIVQIGRVILQDHVEIGANTTIDRGAMDDTVIGEGTKIDNLVQVGHNVRIGRHCGIAAKVGIAGSTRIGDGVMIGGAAAINGHITIGDRSQIGAMSGVAADVPAGERYGGIPARPMRDFLREAAEIAARANLRKRKTTTGDKQ</sequence>
<dbReference type="EC" id="2.3.1.191" evidence="7"/>
<evidence type="ECO:0000256" key="1">
    <source>
        <dbReference type="ARBA" id="ARBA00022516"/>
    </source>
</evidence>
<dbReference type="CDD" id="cd03352">
    <property type="entry name" value="LbH_LpxD"/>
    <property type="match status" value="1"/>
</dbReference>
<comment type="subunit">
    <text evidence="7">Homotrimer.</text>
</comment>
<evidence type="ECO:0000256" key="3">
    <source>
        <dbReference type="ARBA" id="ARBA00022679"/>
    </source>
</evidence>
<keyword evidence="2 7" id="KW-0441">Lipid A biosynthesis</keyword>
<dbReference type="PROSITE" id="PS00101">
    <property type="entry name" value="HEXAPEP_TRANSFERASES"/>
    <property type="match status" value="2"/>
</dbReference>
<dbReference type="PANTHER" id="PTHR43378:SF2">
    <property type="entry name" value="UDP-3-O-ACYLGLUCOSAMINE N-ACYLTRANSFERASE 1, MITOCHONDRIAL-RELATED"/>
    <property type="match status" value="1"/>
</dbReference>
<dbReference type="GO" id="GO:0016020">
    <property type="term" value="C:membrane"/>
    <property type="evidence" value="ECO:0007669"/>
    <property type="project" value="GOC"/>
</dbReference>
<dbReference type="InterPro" id="IPR001451">
    <property type="entry name" value="Hexapep"/>
</dbReference>
<dbReference type="RefSeq" id="WP_231814875.1">
    <property type="nucleotide sequence ID" value="NZ_JAJOZR010000007.1"/>
</dbReference>
<dbReference type="InterPro" id="IPR018357">
    <property type="entry name" value="Hexapep_transf_CS"/>
</dbReference>
<dbReference type="GO" id="GO:0009245">
    <property type="term" value="P:lipid A biosynthetic process"/>
    <property type="evidence" value="ECO:0007669"/>
    <property type="project" value="UniProtKB-UniRule"/>
</dbReference>
<dbReference type="InterPro" id="IPR011004">
    <property type="entry name" value="Trimer_LpxA-like_sf"/>
</dbReference>
<keyword evidence="3 7" id="KW-0808">Transferase</keyword>
<gene>
    <name evidence="7 9" type="primary">lpxD</name>
    <name evidence="9" type="ORF">LRX75_12690</name>
</gene>
<evidence type="ECO:0000256" key="6">
    <source>
        <dbReference type="ARBA" id="ARBA00023315"/>
    </source>
</evidence>
<evidence type="ECO:0000256" key="2">
    <source>
        <dbReference type="ARBA" id="ARBA00022556"/>
    </source>
</evidence>
<dbReference type="GO" id="GO:0016410">
    <property type="term" value="F:N-acyltransferase activity"/>
    <property type="evidence" value="ECO:0007669"/>
    <property type="project" value="InterPro"/>
</dbReference>
<reference evidence="9" key="1">
    <citation type="submission" date="2021-12" db="EMBL/GenBank/DDBJ databases">
        <authorList>
            <person name="Li Y."/>
        </authorList>
    </citation>
    <scope>NUCLEOTIDE SEQUENCE</scope>
    <source>
        <strain evidence="9">DKSPLA3</strain>
    </source>
</reference>
<evidence type="ECO:0000313" key="10">
    <source>
        <dbReference type="Proteomes" id="UP001139089"/>
    </source>
</evidence>
<dbReference type="SUPFAM" id="SSF51161">
    <property type="entry name" value="Trimeric LpxA-like enzymes"/>
    <property type="match status" value="1"/>
</dbReference>
<comment type="similarity">
    <text evidence="7">Belongs to the transferase hexapeptide repeat family. LpxD subfamily.</text>
</comment>
<keyword evidence="5 7" id="KW-0443">Lipid metabolism</keyword>
<name>A0A9X1NUE9_9HYPH</name>
<evidence type="ECO:0000256" key="4">
    <source>
        <dbReference type="ARBA" id="ARBA00022737"/>
    </source>
</evidence>
<keyword evidence="1 7" id="KW-0444">Lipid biosynthesis</keyword>
<dbReference type="HAMAP" id="MF_00523">
    <property type="entry name" value="LpxD"/>
    <property type="match status" value="1"/>
</dbReference>
<dbReference type="Gene3D" id="3.40.1390.10">
    <property type="entry name" value="MurE/MurF, N-terminal domain"/>
    <property type="match status" value="1"/>
</dbReference>
<comment type="function">
    <text evidence="7">Catalyzes the N-acylation of UDP-3-O-acylglucosamine using 3-hydroxyacyl-ACP as the acyl donor. Is involved in the biosynthesis of lipid A, a phosphorylated glycolipid that anchors the lipopolysaccharide to the outer membrane of the cell.</text>
</comment>
<organism evidence="9 10">
    <name type="scientific">Rhizobium quercicola</name>
    <dbReference type="NCBI Taxonomy" id="2901226"/>
    <lineage>
        <taxon>Bacteria</taxon>
        <taxon>Pseudomonadati</taxon>
        <taxon>Pseudomonadota</taxon>
        <taxon>Alphaproteobacteria</taxon>
        <taxon>Hyphomicrobiales</taxon>
        <taxon>Rhizobiaceae</taxon>
        <taxon>Rhizobium/Agrobacterium group</taxon>
        <taxon>Rhizobium</taxon>
    </lineage>
</organism>
<accession>A0A9X1NUE9</accession>
<comment type="catalytic activity">
    <reaction evidence="7">
        <text>a UDP-3-O-[(3R)-3-hydroxyacyl]-alpha-D-glucosamine + a (3R)-hydroxyacyl-[ACP] = a UDP-2-N,3-O-bis[(3R)-3-hydroxyacyl]-alpha-D-glucosamine + holo-[ACP] + H(+)</text>
        <dbReference type="Rhea" id="RHEA:53836"/>
        <dbReference type="Rhea" id="RHEA-COMP:9685"/>
        <dbReference type="Rhea" id="RHEA-COMP:9945"/>
        <dbReference type="ChEBI" id="CHEBI:15378"/>
        <dbReference type="ChEBI" id="CHEBI:64479"/>
        <dbReference type="ChEBI" id="CHEBI:78827"/>
        <dbReference type="ChEBI" id="CHEBI:137740"/>
        <dbReference type="ChEBI" id="CHEBI:137748"/>
        <dbReference type="EC" id="2.3.1.191"/>
    </reaction>
</comment>
<dbReference type="Proteomes" id="UP001139089">
    <property type="component" value="Unassembled WGS sequence"/>
</dbReference>
<dbReference type="EMBL" id="JAJOZR010000007">
    <property type="protein sequence ID" value="MCD7109894.1"/>
    <property type="molecule type" value="Genomic_DNA"/>
</dbReference>
<evidence type="ECO:0000256" key="7">
    <source>
        <dbReference type="HAMAP-Rule" id="MF_00523"/>
    </source>
</evidence>
<comment type="caution">
    <text evidence="9">The sequence shown here is derived from an EMBL/GenBank/DDBJ whole genome shotgun (WGS) entry which is preliminary data.</text>
</comment>
<keyword evidence="6 7" id="KW-0012">Acyltransferase</keyword>